<accession>A0A2B7ZAZ3</accession>
<dbReference type="Proteomes" id="UP000226031">
    <property type="component" value="Unassembled WGS sequence"/>
</dbReference>
<dbReference type="EMBL" id="PDND01000187">
    <property type="protein sequence ID" value="PGH30182.1"/>
    <property type="molecule type" value="Genomic_DNA"/>
</dbReference>
<dbReference type="PANTHER" id="PTHR36166">
    <property type="entry name" value="CHROMOSOME 9, WHOLE GENOME SHOTGUN SEQUENCE"/>
    <property type="match status" value="1"/>
</dbReference>
<dbReference type="InterPro" id="IPR019587">
    <property type="entry name" value="Polyketide_cyclase/dehydratase"/>
</dbReference>
<dbReference type="Pfam" id="PF10604">
    <property type="entry name" value="Polyketide_cyc2"/>
    <property type="match status" value="1"/>
</dbReference>
<reference evidence="1 2" key="1">
    <citation type="submission" date="2017-10" db="EMBL/GenBank/DDBJ databases">
        <title>Comparative genomics in systemic dimorphic fungi from Ajellomycetaceae.</title>
        <authorList>
            <person name="Munoz J.F."/>
            <person name="Mcewen J.G."/>
            <person name="Clay O.K."/>
            <person name="Cuomo C.A."/>
        </authorList>
    </citation>
    <scope>NUCLEOTIDE SEQUENCE [LARGE SCALE GENOMIC DNA]</scope>
    <source>
        <strain evidence="1 2">UAMH4076</strain>
    </source>
</reference>
<dbReference type="InterPro" id="IPR023393">
    <property type="entry name" value="START-like_dom_sf"/>
</dbReference>
<organism evidence="1 2">
    <name type="scientific">[Emmonsia] crescens</name>
    <dbReference type="NCBI Taxonomy" id="73230"/>
    <lineage>
        <taxon>Eukaryota</taxon>
        <taxon>Fungi</taxon>
        <taxon>Dikarya</taxon>
        <taxon>Ascomycota</taxon>
        <taxon>Pezizomycotina</taxon>
        <taxon>Eurotiomycetes</taxon>
        <taxon>Eurotiomycetidae</taxon>
        <taxon>Onygenales</taxon>
        <taxon>Ajellomycetaceae</taxon>
        <taxon>Emergomyces</taxon>
    </lineage>
</organism>
<evidence type="ECO:0000313" key="1">
    <source>
        <dbReference type="EMBL" id="PGH30182.1"/>
    </source>
</evidence>
<comment type="caution">
    <text evidence="1">The sequence shown here is derived from an EMBL/GenBank/DDBJ whole genome shotgun (WGS) entry which is preliminary data.</text>
</comment>
<dbReference type="Gene3D" id="3.30.530.20">
    <property type="match status" value="1"/>
</dbReference>
<protein>
    <submittedName>
        <fullName evidence="1">Uncharacterized protein</fullName>
    </submittedName>
</protein>
<dbReference type="VEuPathDB" id="FungiDB:EMCG_01261"/>
<gene>
    <name evidence="1" type="ORF">GX50_07047</name>
</gene>
<dbReference type="SUPFAM" id="SSF55961">
    <property type="entry name" value="Bet v1-like"/>
    <property type="match status" value="1"/>
</dbReference>
<evidence type="ECO:0000313" key="2">
    <source>
        <dbReference type="Proteomes" id="UP000226031"/>
    </source>
</evidence>
<sequence>MIHTEIQIDAPPSVVREAFLGFAAIPTYHTAYFNKIAPQNTDKKGTPEPGDMLSCTVKSVTFYPIVEVNSPIEFTWRGTFGSTMIFTGAHSFKYLAVSGNAEKTRFVHSEVFGGALSGVFELIGQRYAKAEYEKFNEDFKRHVESKNAGR</sequence>
<keyword evidence="2" id="KW-1185">Reference proteome</keyword>
<proteinExistence type="predicted"/>
<dbReference type="STRING" id="73230.A0A2B7ZAZ3"/>
<dbReference type="AlphaFoldDB" id="A0A2B7ZAZ3"/>
<dbReference type="PANTHER" id="PTHR36166:SF1">
    <property type="entry name" value="SRPBCC DOMAIN-CONTAINING PROTEIN"/>
    <property type="match status" value="1"/>
</dbReference>
<dbReference type="CDD" id="cd07822">
    <property type="entry name" value="SRPBCC_4"/>
    <property type="match status" value="1"/>
</dbReference>
<name>A0A2B7ZAZ3_9EURO</name>